<organism evidence="3">
    <name type="scientific">Vibrio cyclitrophicus</name>
    <dbReference type="NCBI Taxonomy" id="47951"/>
    <lineage>
        <taxon>Bacteria</taxon>
        <taxon>Pseudomonadati</taxon>
        <taxon>Pseudomonadota</taxon>
        <taxon>Gammaproteobacteria</taxon>
        <taxon>Vibrionales</taxon>
        <taxon>Vibrionaceae</taxon>
        <taxon>Vibrio</taxon>
    </lineage>
</organism>
<dbReference type="RefSeq" id="WP_016789543.1">
    <property type="nucleotide sequence ID" value="NZ_CP170046.1"/>
</dbReference>
<evidence type="ECO:0000313" key="3">
    <source>
        <dbReference type="EMBL" id="PMP31737.1"/>
    </source>
</evidence>
<name>A0A7Z1S470_9VIBR</name>
<reference evidence="3" key="2">
    <citation type="journal article" date="2018" name="Nature">
        <title>A major lineage of non-tailed dsDNA viruses as unrecognized killers of marine bacteria.</title>
        <authorList>
            <person name="Kauffman K.M."/>
            <person name="Hussain F.A."/>
            <person name="Yang J."/>
            <person name="Arevalo P."/>
            <person name="Brown J.M."/>
            <person name="Chang W.K."/>
            <person name="VanInsberghe D."/>
            <person name="Elsherbini J."/>
            <person name="Sharma R.S."/>
            <person name="Cutler M.B."/>
            <person name="Kelly L."/>
            <person name="Polz M.F."/>
        </authorList>
    </citation>
    <scope>NUCLEOTIDE SEQUENCE</scope>
    <source>
        <strain evidence="3">10N.222.46.E12</strain>
    </source>
</reference>
<evidence type="ECO:0000256" key="1">
    <source>
        <dbReference type="ARBA" id="ARBA00004196"/>
    </source>
</evidence>
<feature type="domain" description="Heparinase II/III-like C-terminal" evidence="2">
    <location>
        <begin position="491"/>
        <end position="658"/>
    </location>
</feature>
<dbReference type="InterPro" id="IPR012480">
    <property type="entry name" value="Hepar_II_III_C"/>
</dbReference>
<dbReference type="GO" id="GO:0016829">
    <property type="term" value="F:lyase activity"/>
    <property type="evidence" value="ECO:0007669"/>
    <property type="project" value="InterPro"/>
</dbReference>
<reference evidence="3" key="1">
    <citation type="submission" date="2016-07" db="EMBL/GenBank/DDBJ databases">
        <authorList>
            <person name="Kauffman K."/>
            <person name="Arevalo P."/>
            <person name="Polz M.F."/>
        </authorList>
    </citation>
    <scope>NUCLEOTIDE SEQUENCE</scope>
    <source>
        <strain evidence="3">10N.222.46.E12</strain>
    </source>
</reference>
<comment type="subcellular location">
    <subcellularLocation>
        <location evidence="1">Cell envelope</location>
    </subcellularLocation>
</comment>
<gene>
    <name evidence="3" type="ORF">BCS90_10520</name>
</gene>
<dbReference type="Pfam" id="PF07940">
    <property type="entry name" value="Hepar_II_III_C"/>
    <property type="match status" value="1"/>
</dbReference>
<protein>
    <submittedName>
        <fullName evidence="3">Heparinase</fullName>
    </submittedName>
</protein>
<dbReference type="InterPro" id="IPR008929">
    <property type="entry name" value="Chondroitin_lyas"/>
</dbReference>
<dbReference type="GO" id="GO:0030313">
    <property type="term" value="C:cell envelope"/>
    <property type="evidence" value="ECO:0007669"/>
    <property type="project" value="UniProtKB-SubCell"/>
</dbReference>
<evidence type="ECO:0000259" key="2">
    <source>
        <dbReference type="Pfam" id="PF07940"/>
    </source>
</evidence>
<proteinExistence type="predicted"/>
<dbReference type="SUPFAM" id="SSF48230">
    <property type="entry name" value="Chondroitin AC/alginate lyase"/>
    <property type="match status" value="1"/>
</dbReference>
<dbReference type="AlphaFoldDB" id="A0A7Z1S470"/>
<sequence length="759" mass="86618">MLQLERTHDFQIFLSPCNEISSVNPPSFNWPQGEYGSAYNIELEDKDGEQKWDWKSVQSPLQPTFQLPQGSYRWRVTCLNTLAKSDWIVFEITTESENYLAPDAMSLFSLCANKDQFMMYLDEDIDAVSNTSLSARDKLRNSVELTDIDDILYSNHYRRGNEEGKRTAIANVRRWIDRDLIALTLLYKVWGDEVAGHKACQILLRLSEWSPEGPASLLRPCTWGDEIGLSMTRNLYLAYHWLSPLLTTDECSFVRPLLIRYAYQMEERLEQDKFKQYPGHSHTSRLPAYLGVAALVLHKEFEIKTCERWLNYALMIYRGVLPFYGGKDGSWVEGPFYSSSYTKWHHPFFLSVERLSGFSFYNHPFYKNYVKFALDFVANNDRIHPFGDGFWCKREGKEWPGFFAQNPLRIYAPRYGCTKSILESKKLESNIETYKLHLLDIVPTYPQLQFEKSDQHSTVSNTLMTSNEAFVSDETALCVSPASNNIYYSYAGLGKTAHSKMSVYYRASKFGNSSHRHADQGNVALVDDGVNVLTPSGSYGYRFGSKHHSLWTRTTQAHNLPLFGGVNLDDSVTNATEGQKIDCTTAQATVITRIDSNEFQCVVLDLANAYESCESFVRTIIQVADNGVVIVDNIRLSEPKSMQWRAHTPLEVVIKGGSVDLHHEQETYYLGMMSDPSCVVKLTSEIDDGDGFKGNVESDAQKDIKHLEWFIEEQQQHQVVMSCLKQPIDYVLTDESTLILAHAGQSFKLNVETGEEITP</sequence>
<dbReference type="InterPro" id="IPR013783">
    <property type="entry name" value="Ig-like_fold"/>
</dbReference>
<dbReference type="EMBL" id="MDBS01000016">
    <property type="protein sequence ID" value="PMP31737.1"/>
    <property type="molecule type" value="Genomic_DNA"/>
</dbReference>
<comment type="caution">
    <text evidence="3">The sequence shown here is derived from an EMBL/GenBank/DDBJ whole genome shotgun (WGS) entry which is preliminary data.</text>
</comment>
<dbReference type="Gene3D" id="2.60.40.10">
    <property type="entry name" value="Immunoglobulins"/>
    <property type="match status" value="1"/>
</dbReference>
<dbReference type="Gene3D" id="2.70.98.70">
    <property type="match status" value="1"/>
</dbReference>
<accession>A0A7Z1S470</accession>
<dbReference type="Gene3D" id="1.50.10.100">
    <property type="entry name" value="Chondroitin AC/alginate lyase"/>
    <property type="match status" value="1"/>
</dbReference>